<dbReference type="EMBL" id="MCFC01000040">
    <property type="protein sequence ID" value="ORY27208.1"/>
    <property type="molecule type" value="Genomic_DNA"/>
</dbReference>
<protein>
    <submittedName>
        <fullName evidence="2">Uncharacterized protein</fullName>
    </submittedName>
</protein>
<reference evidence="2 3" key="1">
    <citation type="submission" date="2016-07" db="EMBL/GenBank/DDBJ databases">
        <title>Pervasive Adenine N6-methylation of Active Genes in Fungi.</title>
        <authorList>
            <consortium name="DOE Joint Genome Institute"/>
            <person name="Mondo S.J."/>
            <person name="Dannebaum R.O."/>
            <person name="Kuo R.C."/>
            <person name="Labutti K."/>
            <person name="Haridas S."/>
            <person name="Kuo A."/>
            <person name="Salamov A."/>
            <person name="Ahrendt S.R."/>
            <person name="Lipzen A."/>
            <person name="Sullivan W."/>
            <person name="Andreopoulos W.B."/>
            <person name="Clum A."/>
            <person name="Lindquist E."/>
            <person name="Daum C."/>
            <person name="Ramamoorthy G.K."/>
            <person name="Gryganskyi A."/>
            <person name="Culley D."/>
            <person name="Magnuson J.K."/>
            <person name="James T.Y."/>
            <person name="O'Malley M.A."/>
            <person name="Stajich J.E."/>
            <person name="Spatafora J.W."/>
            <person name="Visel A."/>
            <person name="Grigoriev I.V."/>
        </authorList>
    </citation>
    <scope>NUCLEOTIDE SEQUENCE [LARGE SCALE GENOMIC DNA]</scope>
    <source>
        <strain evidence="2 3">68-887.2</strain>
    </source>
</reference>
<gene>
    <name evidence="2" type="ORF">BCR39DRAFT_539006</name>
</gene>
<keyword evidence="3" id="KW-1185">Reference proteome</keyword>
<dbReference type="AlphaFoldDB" id="A0A1Y2AXA4"/>
<dbReference type="InParanoid" id="A0A1Y2AXA4"/>
<evidence type="ECO:0000313" key="3">
    <source>
        <dbReference type="Proteomes" id="UP000193986"/>
    </source>
</evidence>
<organism evidence="2 3">
    <name type="scientific">Naematelia encephala</name>
    <dbReference type="NCBI Taxonomy" id="71784"/>
    <lineage>
        <taxon>Eukaryota</taxon>
        <taxon>Fungi</taxon>
        <taxon>Dikarya</taxon>
        <taxon>Basidiomycota</taxon>
        <taxon>Agaricomycotina</taxon>
        <taxon>Tremellomycetes</taxon>
        <taxon>Tremellales</taxon>
        <taxon>Naemateliaceae</taxon>
        <taxon>Naematelia</taxon>
    </lineage>
</organism>
<name>A0A1Y2AXA4_9TREE</name>
<proteinExistence type="predicted"/>
<accession>A0A1Y2AXA4</accession>
<evidence type="ECO:0000256" key="1">
    <source>
        <dbReference type="SAM" id="MobiDB-lite"/>
    </source>
</evidence>
<dbReference type="Proteomes" id="UP000193986">
    <property type="component" value="Unassembled WGS sequence"/>
</dbReference>
<feature type="region of interest" description="Disordered" evidence="1">
    <location>
        <begin position="208"/>
        <end position="227"/>
    </location>
</feature>
<evidence type="ECO:0000313" key="2">
    <source>
        <dbReference type="EMBL" id="ORY27208.1"/>
    </source>
</evidence>
<sequence length="259" mass="27483">MYLNNYVVIVITFITLSLSQLVTSITITTTTLAPIPPLGLGQARNVKEENRLIPRQNISMYNITKTTTNGNNQTVFEADVPVVCFAGCQVPLTGYYTCNLKLDITQCLYTCNTPNFTLLSECFDCLIANGAPKENSTRVQAELQGVVEFCKQNGVTLTGTAPITAVPTTTGPFTTTESGTAITLPWYNGSMTNTLTLGGTEIALSPSSIPQATSTTSASASSSSAPATSAAEPLLKSGMRYVGLCFFVGMSALSVFDLH</sequence>
<comment type="caution">
    <text evidence="2">The sequence shown here is derived from an EMBL/GenBank/DDBJ whole genome shotgun (WGS) entry which is preliminary data.</text>
</comment>